<dbReference type="PANTHER" id="PTHR30023">
    <property type="entry name" value="D-ALANYL-D-ALANINE CARBOXYPEPTIDASE"/>
    <property type="match status" value="1"/>
</dbReference>
<evidence type="ECO:0000313" key="4">
    <source>
        <dbReference type="Proteomes" id="UP000067708"/>
    </source>
</evidence>
<keyword evidence="2 3" id="KW-0378">Hydrolase</keyword>
<dbReference type="InterPro" id="IPR012338">
    <property type="entry name" value="Beta-lactam/transpept-like"/>
</dbReference>
<evidence type="ECO:0000313" key="3">
    <source>
        <dbReference type="EMBL" id="AIC47164.1"/>
    </source>
</evidence>
<evidence type="ECO:0000256" key="2">
    <source>
        <dbReference type="ARBA" id="ARBA00022801"/>
    </source>
</evidence>
<dbReference type="Proteomes" id="UP000067708">
    <property type="component" value="Chromosome"/>
</dbReference>
<dbReference type="EC" id="3.4.16.4" evidence="3"/>
<protein>
    <submittedName>
        <fullName evidence="3">D-alanyl-D-alanine carboxypeptidase, serine-type, PBP4 family</fullName>
        <ecNumber evidence="3">3.4.16.4</ecNumber>
        <ecNumber evidence="3">3.4.21.-</ecNumber>
    </submittedName>
</protein>
<dbReference type="Pfam" id="PF02113">
    <property type="entry name" value="Peptidase_S13"/>
    <property type="match status" value="2"/>
</dbReference>
<keyword evidence="3" id="KW-0121">Carboxypeptidase</keyword>
<dbReference type="NCBIfam" id="TIGR00666">
    <property type="entry name" value="PBP4"/>
    <property type="match status" value="1"/>
</dbReference>
<dbReference type="GO" id="GO:0006508">
    <property type="term" value="P:proteolysis"/>
    <property type="evidence" value="ECO:0007669"/>
    <property type="project" value="InterPro"/>
</dbReference>
<dbReference type="PATRIC" id="fig|529884.3.peg.326"/>
<comment type="similarity">
    <text evidence="1">Belongs to the peptidase S13 family.</text>
</comment>
<organism evidence="3 4">
    <name type="scientific">Rhodoluna lacicola</name>
    <dbReference type="NCBI Taxonomy" id="529884"/>
    <lineage>
        <taxon>Bacteria</taxon>
        <taxon>Bacillati</taxon>
        <taxon>Actinomycetota</taxon>
        <taxon>Actinomycetes</taxon>
        <taxon>Micrococcales</taxon>
        <taxon>Microbacteriaceae</taxon>
        <taxon>Luna cluster</taxon>
        <taxon>Luna-1 subcluster</taxon>
        <taxon>Rhodoluna</taxon>
    </lineage>
</organism>
<dbReference type="STRING" id="529884.Rhola_00003420"/>
<accession>A0A060JLR6</accession>
<proteinExistence type="inferred from homology"/>
<sequence length="395" mass="41599">MSQSSLGQFYAYVVDVNTGRVLLDIRGNEATPSASVLKVLSVAAGLTYLPATYTATTRVFTVPSQPGTIVLKGGGDHTLSQMTKGSYTTYSKPARLETLANKVLTSWNSDQPISKIILDSSFFKGASYNPHWLASDRTNGYISHITALQVDSDRANGDQTSYAYSGYRSTDPVLKTGTLFKAALKGLAPGAKLVKGATPKDAVELTSVTSQPITTWMAHATGISDNTETEFIARHAAKAFGLPAAFTSVEPMVKTMLSSLGIDSSQLVMKDASGLAQANRVTPKMITELMQKVAQGNSALTPLESYLPVAGLGPGSMGGRFTGANAVARKFVKGKTGFIPGLYSLAGVINAKDGSRLAYSIFARSAGGKKVGWATRGALDTVATRFYSCGAGLYL</sequence>
<keyword evidence="3" id="KW-0645">Protease</keyword>
<gene>
    <name evidence="3" type="ORF">Rhola_00003420</name>
</gene>
<dbReference type="InterPro" id="IPR000667">
    <property type="entry name" value="Peptidase_S13"/>
</dbReference>
<reference evidence="3 4" key="1">
    <citation type="journal article" date="2014" name="Int. J. Syst. Evol. Microbiol.">
        <title>Rhodoluna lacicola gen. nov., sp. nov., a planktonic freshwater bacterium with stream-lined genome.</title>
        <authorList>
            <person name="Hahn M."/>
            <person name="Schmidt J."/>
            <person name="Taipale S.J."/>
            <person name="Doolittle W.F."/>
            <person name="Koll U."/>
        </authorList>
    </citation>
    <scope>NUCLEOTIDE SEQUENCE [LARGE SCALE GENOMIC DNA]</scope>
    <source>
        <strain evidence="3 4">MWH-Ta8</strain>
    </source>
</reference>
<dbReference type="SUPFAM" id="SSF56601">
    <property type="entry name" value="beta-lactamase/transpeptidase-like"/>
    <property type="match status" value="1"/>
</dbReference>
<dbReference type="GO" id="GO:0009002">
    <property type="term" value="F:serine-type D-Ala-D-Ala carboxypeptidase activity"/>
    <property type="evidence" value="ECO:0007669"/>
    <property type="project" value="UniProtKB-EC"/>
</dbReference>
<dbReference type="KEGG" id="rla:Rhola_00003420"/>
<dbReference type="RefSeq" id="WP_038501949.1">
    <property type="nucleotide sequence ID" value="NZ_CP007490.1"/>
</dbReference>
<dbReference type="eggNOG" id="COG2027">
    <property type="taxonomic scope" value="Bacteria"/>
</dbReference>
<dbReference type="Gene3D" id="3.40.710.10">
    <property type="entry name" value="DD-peptidase/beta-lactamase superfamily"/>
    <property type="match status" value="2"/>
</dbReference>
<dbReference type="OrthoDB" id="56883at2"/>
<name>A0A060JLR6_9MICO</name>
<dbReference type="HOGENOM" id="CLU_017692_0_1_11"/>
<dbReference type="PANTHER" id="PTHR30023:SF0">
    <property type="entry name" value="PENICILLIN-SENSITIVE CARBOXYPEPTIDASE A"/>
    <property type="match status" value="1"/>
</dbReference>
<dbReference type="GO" id="GO:0000270">
    <property type="term" value="P:peptidoglycan metabolic process"/>
    <property type="evidence" value="ECO:0007669"/>
    <property type="project" value="TreeGrafter"/>
</dbReference>
<evidence type="ECO:0000256" key="1">
    <source>
        <dbReference type="ARBA" id="ARBA00006096"/>
    </source>
</evidence>
<dbReference type="AlphaFoldDB" id="A0A060JLR6"/>
<dbReference type="PRINTS" id="PR00922">
    <property type="entry name" value="DADACBPTASE3"/>
</dbReference>
<keyword evidence="4" id="KW-1185">Reference proteome</keyword>
<dbReference type="EC" id="3.4.21.-" evidence="3"/>
<dbReference type="EMBL" id="CP007490">
    <property type="protein sequence ID" value="AIC47164.1"/>
    <property type="molecule type" value="Genomic_DNA"/>
</dbReference>